<keyword evidence="1" id="KW-0732">Signal</keyword>
<name>A0A967ATP1_9FLAO</name>
<keyword evidence="4" id="KW-1185">Reference proteome</keyword>
<feature type="signal peptide" evidence="1">
    <location>
        <begin position="1"/>
        <end position="21"/>
    </location>
</feature>
<dbReference type="AlphaFoldDB" id="A0A967ATP1"/>
<gene>
    <name evidence="3" type="ORF">FK220_007730</name>
</gene>
<dbReference type="Pfam" id="PF13715">
    <property type="entry name" value="CarbopepD_reg_2"/>
    <property type="match status" value="1"/>
</dbReference>
<keyword evidence="3" id="KW-0675">Receptor</keyword>
<organism evidence="3 4">
    <name type="scientific">Pelagihabitans pacificus</name>
    <dbReference type="NCBI Taxonomy" id="2696054"/>
    <lineage>
        <taxon>Bacteria</taxon>
        <taxon>Pseudomonadati</taxon>
        <taxon>Bacteroidota</taxon>
        <taxon>Flavobacteriia</taxon>
        <taxon>Flavobacteriales</taxon>
        <taxon>Flavobacteriaceae</taxon>
        <taxon>Pelagihabitans</taxon>
    </lineage>
</organism>
<reference evidence="3" key="2">
    <citation type="submission" date="2020-03" db="EMBL/GenBank/DDBJ databases">
        <title>Flavobacteriaceae bacterium strain TP-CH-4, a member of the family Flavobacteriaceae isolated from a deep-sea seamount.</title>
        <authorList>
            <person name="Zhang D.-C."/>
        </authorList>
    </citation>
    <scope>NUCLEOTIDE SEQUENCE</scope>
    <source>
        <strain evidence="3">TP-CH-4</strain>
    </source>
</reference>
<dbReference type="Gene3D" id="1.25.40.10">
    <property type="entry name" value="Tetratricopeptide repeat domain"/>
    <property type="match status" value="1"/>
</dbReference>
<dbReference type="Gene3D" id="2.170.130.10">
    <property type="entry name" value="TonB-dependent receptor, plug domain"/>
    <property type="match status" value="1"/>
</dbReference>
<dbReference type="Gene3D" id="2.60.40.1120">
    <property type="entry name" value="Carboxypeptidase-like, regulatory domain"/>
    <property type="match status" value="1"/>
</dbReference>
<evidence type="ECO:0000313" key="3">
    <source>
        <dbReference type="EMBL" id="NHF59225.1"/>
    </source>
</evidence>
<protein>
    <submittedName>
        <fullName evidence="3">TonB-dependent receptor plug domain-containing protein</fullName>
    </submittedName>
</protein>
<sequence length="583" mass="66246">MKKSLLLFVLTGLLFGFRGIAQQKDKTVLGTVSDGTKPLQNVEVSIKDSEKKVFTDENGKYEITTATGQVLVYRYTGLKPVAILVEDVTRILNITMFPDVEELDEVVVTKSRRKSKEELEIEYPTNPNLIRTAYGILDAEASTYQIRVLPKESITQIGLCILNVIRNEFPGVAVFGNCIQGGGVIIRGRSSIFNNQAAIFDVDGQVFTDTPLWILPDNMERVAVLNGLQAVTLYGSLAAGGVVIVNTKVGNTVTYSKELKDKARLRNNYLKESPLTDDQLARDLPSYLQQLYNSPSLEEAKSTYMATAPSQQSNPGFFIEAYRYFSSKWKEGEFADSIIGEHKELFSDNPLALKSLAYAYQEQGDFRRAHEVIKETFILRPHYAQSYLDLARSYRDLKNSKRAASIYARYYYLVDQGFINEDTLYFSKIMDRELNNLLALGGEDVVKETGKLFVEEESYQGTRLVFEWDNSDAEFELQFVNPDGQYYTWKHSLEHNNGRIQQEKSKGFSIEEYLLDRSTPGPWSVNIKYLGNKSLTPTYIKSTVYHNYGEASQRKEVKLTRLHTKGVNKELLRLNVSRDIVRN</sequence>
<feature type="chain" id="PRO_5037501226" evidence="1">
    <location>
        <begin position="22"/>
        <end position="583"/>
    </location>
</feature>
<dbReference type="RefSeq" id="WP_152573743.1">
    <property type="nucleotide sequence ID" value="NZ_VIKU02000002.1"/>
</dbReference>
<dbReference type="Pfam" id="PF07715">
    <property type="entry name" value="Plug"/>
    <property type="match status" value="1"/>
</dbReference>
<comment type="caution">
    <text evidence="3">The sequence shown here is derived from an EMBL/GenBank/DDBJ whole genome shotgun (WGS) entry which is preliminary data.</text>
</comment>
<evidence type="ECO:0000313" key="4">
    <source>
        <dbReference type="Proteomes" id="UP000707206"/>
    </source>
</evidence>
<accession>A0A967ATP1</accession>
<dbReference type="SUPFAM" id="SSF48452">
    <property type="entry name" value="TPR-like"/>
    <property type="match status" value="1"/>
</dbReference>
<dbReference type="EMBL" id="VIKU02000002">
    <property type="protein sequence ID" value="NHF59225.1"/>
    <property type="molecule type" value="Genomic_DNA"/>
</dbReference>
<dbReference type="SUPFAM" id="SSF56935">
    <property type="entry name" value="Porins"/>
    <property type="match status" value="1"/>
</dbReference>
<dbReference type="InterPro" id="IPR008969">
    <property type="entry name" value="CarboxyPept-like_regulatory"/>
</dbReference>
<dbReference type="SUPFAM" id="SSF49464">
    <property type="entry name" value="Carboxypeptidase regulatory domain-like"/>
    <property type="match status" value="1"/>
</dbReference>
<dbReference type="InterPro" id="IPR037066">
    <property type="entry name" value="Plug_dom_sf"/>
</dbReference>
<reference evidence="3" key="1">
    <citation type="submission" date="2019-07" db="EMBL/GenBank/DDBJ databases">
        <authorList>
            <person name="De-Chao Zhang Q."/>
        </authorList>
    </citation>
    <scope>NUCLEOTIDE SEQUENCE</scope>
    <source>
        <strain evidence="3">TP-CH-4</strain>
    </source>
</reference>
<dbReference type="Proteomes" id="UP000707206">
    <property type="component" value="Unassembled WGS sequence"/>
</dbReference>
<evidence type="ECO:0000256" key="1">
    <source>
        <dbReference type="SAM" id="SignalP"/>
    </source>
</evidence>
<feature type="domain" description="TonB-dependent receptor plug" evidence="2">
    <location>
        <begin position="142"/>
        <end position="242"/>
    </location>
</feature>
<dbReference type="InterPro" id="IPR011990">
    <property type="entry name" value="TPR-like_helical_dom_sf"/>
</dbReference>
<proteinExistence type="predicted"/>
<dbReference type="InterPro" id="IPR012910">
    <property type="entry name" value="Plug_dom"/>
</dbReference>
<evidence type="ECO:0000259" key="2">
    <source>
        <dbReference type="Pfam" id="PF07715"/>
    </source>
</evidence>